<dbReference type="InParanoid" id="A0A2P6NQZ7"/>
<reference evidence="3 4" key="1">
    <citation type="journal article" date="2018" name="Genome Biol. Evol.">
        <title>Multiple Roots of Fruiting Body Formation in Amoebozoa.</title>
        <authorList>
            <person name="Hillmann F."/>
            <person name="Forbes G."/>
            <person name="Novohradska S."/>
            <person name="Ferling I."/>
            <person name="Riege K."/>
            <person name="Groth M."/>
            <person name="Westermann M."/>
            <person name="Marz M."/>
            <person name="Spaller T."/>
            <person name="Winckler T."/>
            <person name="Schaap P."/>
            <person name="Glockner G."/>
        </authorList>
    </citation>
    <scope>NUCLEOTIDE SEQUENCE [LARGE SCALE GENOMIC DNA]</scope>
    <source>
        <strain evidence="3 4">Jena</strain>
    </source>
</reference>
<dbReference type="InterPro" id="IPR012312">
    <property type="entry name" value="Hemerythrin-like"/>
</dbReference>
<feature type="region of interest" description="Disordered" evidence="1">
    <location>
        <begin position="150"/>
        <end position="169"/>
    </location>
</feature>
<dbReference type="AlphaFoldDB" id="A0A2P6NQZ7"/>
<feature type="region of interest" description="Disordered" evidence="1">
    <location>
        <begin position="189"/>
        <end position="208"/>
    </location>
</feature>
<feature type="domain" description="Hemerythrin-like" evidence="2">
    <location>
        <begin position="14"/>
        <end position="132"/>
    </location>
</feature>
<dbReference type="EMBL" id="MDYQ01000032">
    <property type="protein sequence ID" value="PRP86392.1"/>
    <property type="molecule type" value="Genomic_DNA"/>
</dbReference>
<evidence type="ECO:0000313" key="3">
    <source>
        <dbReference type="EMBL" id="PRP86392.1"/>
    </source>
</evidence>
<comment type="caution">
    <text evidence="3">The sequence shown here is derived from an EMBL/GenBank/DDBJ whole genome shotgun (WGS) entry which is preliminary data.</text>
</comment>
<dbReference type="STRING" id="1890364.A0A2P6NQZ7"/>
<name>A0A2P6NQZ7_9EUKA</name>
<sequence length="208" mass="24181">MACIFETAPAGRPHMVNSIKRDHEEFRKLWKDYQESSDRTHKNRIINEMQRGIAIHNVIEERFLYPVVAKAPIDRAQHHADHGLKEHQQADDMLYPLQSLEPGTPEYEELLNKAMKKFMHHIDEEEQKFLNALAEALGDEEMEKLGKPMDEARPYAPTRPHPSAPDRPPFQTIVAMVEAPIDRLRDKIEGREFLDAERRTAEEPKTSK</sequence>
<gene>
    <name evidence="3" type="ORF">PROFUN_05533</name>
</gene>
<dbReference type="OrthoDB" id="9983919at2759"/>
<accession>A0A2P6NQZ7</accession>
<organism evidence="3 4">
    <name type="scientific">Planoprotostelium fungivorum</name>
    <dbReference type="NCBI Taxonomy" id="1890364"/>
    <lineage>
        <taxon>Eukaryota</taxon>
        <taxon>Amoebozoa</taxon>
        <taxon>Evosea</taxon>
        <taxon>Variosea</taxon>
        <taxon>Cavosteliida</taxon>
        <taxon>Cavosteliaceae</taxon>
        <taxon>Planoprotostelium</taxon>
    </lineage>
</organism>
<evidence type="ECO:0000313" key="4">
    <source>
        <dbReference type="Proteomes" id="UP000241769"/>
    </source>
</evidence>
<dbReference type="Gene3D" id="1.20.120.520">
    <property type="entry name" value="nmb1532 protein domain like"/>
    <property type="match status" value="1"/>
</dbReference>
<dbReference type="Proteomes" id="UP000241769">
    <property type="component" value="Unassembled WGS sequence"/>
</dbReference>
<feature type="compositionally biased region" description="Pro residues" evidence="1">
    <location>
        <begin position="157"/>
        <end position="168"/>
    </location>
</feature>
<proteinExistence type="predicted"/>
<evidence type="ECO:0000256" key="1">
    <source>
        <dbReference type="SAM" id="MobiDB-lite"/>
    </source>
</evidence>
<dbReference type="PANTHER" id="PTHR35585">
    <property type="entry name" value="HHE DOMAIN PROTEIN (AFU_ORTHOLOGUE AFUA_4G00730)"/>
    <property type="match status" value="1"/>
</dbReference>
<protein>
    <submittedName>
        <fullName evidence="3">Hemerythrin HHE cation binding domain-containing protein</fullName>
    </submittedName>
</protein>
<dbReference type="Pfam" id="PF01814">
    <property type="entry name" value="Hemerythrin"/>
    <property type="match status" value="1"/>
</dbReference>
<evidence type="ECO:0000259" key="2">
    <source>
        <dbReference type="Pfam" id="PF01814"/>
    </source>
</evidence>
<keyword evidence="4" id="KW-1185">Reference proteome</keyword>
<dbReference type="PANTHER" id="PTHR35585:SF1">
    <property type="entry name" value="HHE DOMAIN PROTEIN (AFU_ORTHOLOGUE AFUA_4G00730)"/>
    <property type="match status" value="1"/>
</dbReference>